<dbReference type="EnsemblMetazoa" id="ADIR008164-RA">
    <property type="protein sequence ID" value="ADIR008164-PA"/>
    <property type="gene ID" value="ADIR008164"/>
</dbReference>
<reference evidence="14" key="1">
    <citation type="submission" date="2013-03" db="EMBL/GenBank/DDBJ databases">
        <title>The Genome Sequence of Anopheles dirus WRAIR2.</title>
        <authorList>
            <consortium name="The Broad Institute Genomics Platform"/>
            <person name="Neafsey D.E."/>
            <person name="Walton C."/>
            <person name="Walker B."/>
            <person name="Young S.K."/>
            <person name="Zeng Q."/>
            <person name="Gargeya S."/>
            <person name="Fitzgerald M."/>
            <person name="Haas B."/>
            <person name="Abouelleil A."/>
            <person name="Allen A.W."/>
            <person name="Alvarado L."/>
            <person name="Arachchi H.M."/>
            <person name="Berlin A.M."/>
            <person name="Chapman S.B."/>
            <person name="Gainer-Dewar J."/>
            <person name="Goldberg J."/>
            <person name="Griggs A."/>
            <person name="Gujja S."/>
            <person name="Hansen M."/>
            <person name="Howarth C."/>
            <person name="Imamovic A."/>
            <person name="Ireland A."/>
            <person name="Larimer J."/>
            <person name="McCowan C."/>
            <person name="Murphy C."/>
            <person name="Pearson M."/>
            <person name="Poon T.W."/>
            <person name="Priest M."/>
            <person name="Roberts A."/>
            <person name="Saif S."/>
            <person name="Shea T."/>
            <person name="Sisk P."/>
            <person name="Sykes S."/>
            <person name="Wortman J."/>
            <person name="Nusbaum C."/>
            <person name="Birren B."/>
        </authorList>
    </citation>
    <scope>NUCLEOTIDE SEQUENCE [LARGE SCALE GENOMIC DNA]</scope>
    <source>
        <strain evidence="14">WRAIR2</strain>
    </source>
</reference>
<dbReference type="GO" id="GO:0005737">
    <property type="term" value="C:cytoplasm"/>
    <property type="evidence" value="ECO:0007669"/>
    <property type="project" value="UniProtKB-SubCell"/>
</dbReference>
<feature type="region of interest" description="Disordered" evidence="10">
    <location>
        <begin position="60"/>
        <end position="84"/>
    </location>
</feature>
<keyword evidence="9" id="KW-0539">Nucleus</keyword>
<dbReference type="InterPro" id="IPR047857">
    <property type="entry name" value="Snurportin1_C"/>
</dbReference>
<dbReference type="STRING" id="7168.A0A182NKI4"/>
<feature type="compositionally biased region" description="Polar residues" evidence="10">
    <location>
        <begin position="68"/>
        <end position="78"/>
    </location>
</feature>
<feature type="compositionally biased region" description="Polar residues" evidence="10">
    <location>
        <begin position="335"/>
        <end position="345"/>
    </location>
</feature>
<dbReference type="SUPFAM" id="SSF56091">
    <property type="entry name" value="DNA ligase/mRNA capping enzyme, catalytic domain"/>
    <property type="match status" value="1"/>
</dbReference>
<feature type="compositionally biased region" description="Basic and acidic residues" evidence="10">
    <location>
        <begin position="368"/>
        <end position="383"/>
    </location>
</feature>
<feature type="region of interest" description="Disordered" evidence="10">
    <location>
        <begin position="1"/>
        <end position="29"/>
    </location>
</feature>
<dbReference type="AlphaFoldDB" id="A0A182NKI4"/>
<organism evidence="13 14">
    <name type="scientific">Anopheles dirus</name>
    <dbReference type="NCBI Taxonomy" id="7168"/>
    <lineage>
        <taxon>Eukaryota</taxon>
        <taxon>Metazoa</taxon>
        <taxon>Ecdysozoa</taxon>
        <taxon>Arthropoda</taxon>
        <taxon>Hexapoda</taxon>
        <taxon>Insecta</taxon>
        <taxon>Pterygota</taxon>
        <taxon>Neoptera</taxon>
        <taxon>Endopterygota</taxon>
        <taxon>Diptera</taxon>
        <taxon>Nematocera</taxon>
        <taxon>Culicoidea</taxon>
        <taxon>Culicidae</taxon>
        <taxon>Anophelinae</taxon>
        <taxon>Anopheles</taxon>
    </lineage>
</organism>
<dbReference type="VEuPathDB" id="VectorBase:ADIR008164"/>
<comment type="function">
    <text evidence="1">Functions as an U snRNP-specific nuclear import adapter. Involved in the trimethylguanosine (m3G)-cap-dependent nuclear import of U snRNPs. Binds specifically to the terminal m3G-cap U snRNAs.</text>
</comment>
<evidence type="ECO:0000256" key="8">
    <source>
        <dbReference type="ARBA" id="ARBA00022884"/>
    </source>
</evidence>
<evidence type="ECO:0000256" key="2">
    <source>
        <dbReference type="ARBA" id="ARBA00004123"/>
    </source>
</evidence>
<feature type="compositionally biased region" description="Basic residues" evidence="10">
    <location>
        <begin position="319"/>
        <end position="329"/>
    </location>
</feature>
<keyword evidence="6" id="KW-0813">Transport</keyword>
<evidence type="ECO:0000256" key="9">
    <source>
        <dbReference type="ARBA" id="ARBA00023242"/>
    </source>
</evidence>
<dbReference type="PANTHER" id="PTHR13403:SF6">
    <property type="entry name" value="SNURPORTIN-1"/>
    <property type="match status" value="1"/>
</dbReference>
<evidence type="ECO:0000256" key="6">
    <source>
        <dbReference type="ARBA" id="ARBA00022448"/>
    </source>
</evidence>
<evidence type="ECO:0000259" key="12">
    <source>
        <dbReference type="Pfam" id="PF21974"/>
    </source>
</evidence>
<protein>
    <recommendedName>
        <fullName evidence="5">Snurportin-1</fullName>
    </recommendedName>
</protein>
<accession>A0A182NKI4</accession>
<dbReference type="PANTHER" id="PTHR13403">
    <property type="entry name" value="SNURPORTIN1 RNUT1 PROTEIN RNA, U TRANSPORTER 1"/>
    <property type="match status" value="1"/>
</dbReference>
<name>A0A182NKI4_9DIPT</name>
<evidence type="ECO:0000256" key="1">
    <source>
        <dbReference type="ARBA" id="ARBA00003975"/>
    </source>
</evidence>
<evidence type="ECO:0000259" key="11">
    <source>
        <dbReference type="Pfam" id="PF11538"/>
    </source>
</evidence>
<dbReference type="Pfam" id="PF11538">
    <property type="entry name" value="Snurportin1"/>
    <property type="match status" value="1"/>
</dbReference>
<keyword evidence="14" id="KW-1185">Reference proteome</keyword>
<dbReference type="InterPro" id="IPR017336">
    <property type="entry name" value="Snurportin-1"/>
</dbReference>
<feature type="domain" description="Snurportin-1 N-terminal" evidence="11">
    <location>
        <begin position="15"/>
        <end position="48"/>
    </location>
</feature>
<comment type="similarity">
    <text evidence="4">Belongs to the snurportin family.</text>
</comment>
<feature type="domain" description="Snurportin-1 m3G cap-binding" evidence="12">
    <location>
        <begin position="98"/>
        <end position="274"/>
    </location>
</feature>
<keyword evidence="7" id="KW-0963">Cytoplasm</keyword>
<sequence length="383" mass="44666">MSDPEQQPASRFIDQYKNYGRNDASLQEERRQRLLEKQKRSREDELDAGRPGLLEELEAEQHEEHSMDCQQQQSVPSKSSRRKHRARIITSKLFANKVQLSEWMHERPEDLENWLVRPCPVGQRCLLVFRQRIGIAFSKRGRSIASVRTKHNLRDAIVLDCVLAKDRTFYILDALVLAQVDLVSCECQFRFAWIESKFHENNLPELFNSTTSNGKEGFRLSLLPSYDLACPESMAQCWSHYPAFVGDTPRLDGYLFYHKESQYVYGNTPLVVWLFAFMLNDVLKLPPGLVNEQHLAHKPTRYTGGNYAEYIAEFDRMQANRKQKRRNKKPKEQQMDTTNETSLDNHPSDAALWEAMEAAPLDSDDEDLHPRKEEDAMRELEME</sequence>
<dbReference type="InterPro" id="IPR024721">
    <property type="entry name" value="Snurportin-1_N"/>
</dbReference>
<dbReference type="Gene3D" id="3.30.470.30">
    <property type="entry name" value="DNA ligase/mRNA capping enzyme"/>
    <property type="match status" value="1"/>
</dbReference>
<evidence type="ECO:0000256" key="10">
    <source>
        <dbReference type="SAM" id="MobiDB-lite"/>
    </source>
</evidence>
<comment type="subcellular location">
    <subcellularLocation>
        <location evidence="3">Cytoplasm</location>
    </subcellularLocation>
    <subcellularLocation>
        <location evidence="2">Nucleus</location>
    </subcellularLocation>
</comment>
<evidence type="ECO:0000256" key="3">
    <source>
        <dbReference type="ARBA" id="ARBA00004496"/>
    </source>
</evidence>
<dbReference type="CDD" id="cd09232">
    <property type="entry name" value="Snurportin-1_C"/>
    <property type="match status" value="1"/>
</dbReference>
<dbReference type="GO" id="GO:0005634">
    <property type="term" value="C:nucleus"/>
    <property type="evidence" value="ECO:0007669"/>
    <property type="project" value="UniProtKB-SubCell"/>
</dbReference>
<evidence type="ECO:0000256" key="5">
    <source>
        <dbReference type="ARBA" id="ARBA00016034"/>
    </source>
</evidence>
<feature type="region of interest" description="Disordered" evidence="10">
    <location>
        <begin position="319"/>
        <end position="383"/>
    </location>
</feature>
<evidence type="ECO:0000256" key="4">
    <source>
        <dbReference type="ARBA" id="ARBA00007540"/>
    </source>
</evidence>
<dbReference type="GO" id="GO:0003723">
    <property type="term" value="F:RNA binding"/>
    <property type="evidence" value="ECO:0007669"/>
    <property type="project" value="UniProtKB-KW"/>
</dbReference>
<evidence type="ECO:0000256" key="7">
    <source>
        <dbReference type="ARBA" id="ARBA00022490"/>
    </source>
</evidence>
<evidence type="ECO:0000313" key="13">
    <source>
        <dbReference type="EnsemblMetazoa" id="ADIR008164-PA"/>
    </source>
</evidence>
<keyword evidence="8" id="KW-0694">RNA-binding</keyword>
<dbReference type="Pfam" id="PF21974">
    <property type="entry name" value="SPN1_m3Gcap_bd"/>
    <property type="match status" value="1"/>
</dbReference>
<dbReference type="GO" id="GO:0061015">
    <property type="term" value="P:snRNA import into nucleus"/>
    <property type="evidence" value="ECO:0007669"/>
    <property type="project" value="InterPro"/>
</dbReference>
<reference evidence="13" key="2">
    <citation type="submission" date="2020-05" db="UniProtKB">
        <authorList>
            <consortium name="EnsemblMetazoa"/>
        </authorList>
    </citation>
    <scope>IDENTIFICATION</scope>
    <source>
        <strain evidence="13">WRAIR2</strain>
    </source>
</reference>
<dbReference type="Proteomes" id="UP000075884">
    <property type="component" value="Unassembled WGS sequence"/>
</dbReference>
<proteinExistence type="inferred from homology"/>
<evidence type="ECO:0000313" key="14">
    <source>
        <dbReference type="Proteomes" id="UP000075884"/>
    </source>
</evidence>